<keyword evidence="4" id="KW-0411">Iron-sulfur</keyword>
<dbReference type="InterPro" id="IPR052571">
    <property type="entry name" value="Mt_RNA_Methyltransferase"/>
</dbReference>
<evidence type="ECO:0000313" key="5">
    <source>
        <dbReference type="EMBL" id="EKS32855.1"/>
    </source>
</evidence>
<dbReference type="RefSeq" id="WP_002714702.1">
    <property type="nucleotide sequence ID" value="NZ_KB375281.1"/>
</dbReference>
<evidence type="ECO:0000256" key="4">
    <source>
        <dbReference type="ARBA" id="ARBA00023014"/>
    </source>
</evidence>
<proteinExistence type="predicted"/>
<gene>
    <name evidence="5" type="ORF">HMPREF9696_03832</name>
</gene>
<keyword evidence="2" id="KW-0809">Transit peptide</keyword>
<dbReference type="AlphaFoldDB" id="K8NZL6"/>
<evidence type="ECO:0000256" key="3">
    <source>
        <dbReference type="ARBA" id="ARBA00023004"/>
    </source>
</evidence>
<organism evidence="5 6">
    <name type="scientific">Afipia clevelandensis ATCC 49720</name>
    <dbReference type="NCBI Taxonomy" id="883079"/>
    <lineage>
        <taxon>Bacteria</taxon>
        <taxon>Pseudomonadati</taxon>
        <taxon>Pseudomonadota</taxon>
        <taxon>Alphaproteobacteria</taxon>
        <taxon>Hyphomicrobiales</taxon>
        <taxon>Nitrobacteraceae</taxon>
        <taxon>Afipia</taxon>
    </lineage>
</organism>
<dbReference type="InterPro" id="IPR029063">
    <property type="entry name" value="SAM-dependent_MTases_sf"/>
</dbReference>
<dbReference type="SUPFAM" id="SSF53335">
    <property type="entry name" value="S-adenosyl-L-methionine-dependent methyltransferases"/>
    <property type="match status" value="1"/>
</dbReference>
<comment type="caution">
    <text evidence="5">The sequence shown here is derived from an EMBL/GenBank/DDBJ whole genome shotgun (WGS) entry which is preliminary data.</text>
</comment>
<evidence type="ECO:0000256" key="1">
    <source>
        <dbReference type="ARBA" id="ARBA00022723"/>
    </source>
</evidence>
<dbReference type="PATRIC" id="fig|883079.3.peg.3912"/>
<dbReference type="GO" id="GO:0003735">
    <property type="term" value="F:structural constituent of ribosome"/>
    <property type="evidence" value="ECO:0007669"/>
    <property type="project" value="TreeGrafter"/>
</dbReference>
<keyword evidence="3" id="KW-0408">Iron</keyword>
<accession>K8NZL6</accession>
<evidence type="ECO:0000313" key="6">
    <source>
        <dbReference type="Proteomes" id="UP000001095"/>
    </source>
</evidence>
<keyword evidence="1" id="KW-0479">Metal-binding</keyword>
<evidence type="ECO:0000256" key="2">
    <source>
        <dbReference type="ARBA" id="ARBA00022946"/>
    </source>
</evidence>
<dbReference type="GO" id="GO:0046872">
    <property type="term" value="F:metal ion binding"/>
    <property type="evidence" value="ECO:0007669"/>
    <property type="project" value="UniProtKB-KW"/>
</dbReference>
<keyword evidence="6" id="KW-1185">Reference proteome</keyword>
<reference evidence="5 6" key="1">
    <citation type="submission" date="2012-04" db="EMBL/GenBank/DDBJ databases">
        <title>The Genome Sequence of Afipia clevelandensis ATCC 49720.</title>
        <authorList>
            <consortium name="The Broad Institute Genome Sequencing Platform"/>
            <person name="Earl A."/>
            <person name="Ward D."/>
            <person name="Feldgarden M."/>
            <person name="Gevers D."/>
            <person name="Huys G."/>
            <person name="Walker B."/>
            <person name="Young S.K."/>
            <person name="Zeng Q."/>
            <person name="Gargeya S."/>
            <person name="Fitzgerald M."/>
            <person name="Haas B."/>
            <person name="Abouelleil A."/>
            <person name="Alvarado L."/>
            <person name="Arachchi H.M."/>
            <person name="Berlin A."/>
            <person name="Chapman S.B."/>
            <person name="Goldberg J."/>
            <person name="Griggs A."/>
            <person name="Gujja S."/>
            <person name="Hansen M."/>
            <person name="Howarth C."/>
            <person name="Imamovic A."/>
            <person name="Larimer J."/>
            <person name="McCowen C."/>
            <person name="Montmayeur A."/>
            <person name="Murphy C."/>
            <person name="Neiman D."/>
            <person name="Pearson M."/>
            <person name="Priest M."/>
            <person name="Roberts A."/>
            <person name="Saif S."/>
            <person name="Shea T."/>
            <person name="Sisk P."/>
            <person name="Sykes S."/>
            <person name="Wortman J."/>
            <person name="Nusbaum C."/>
            <person name="Birren B."/>
        </authorList>
    </citation>
    <scope>NUCLEOTIDE SEQUENCE [LARGE SCALE GENOMIC DNA]</scope>
    <source>
        <strain evidence="5 6">ATCC 49720</strain>
    </source>
</reference>
<dbReference type="PANTHER" id="PTHR13184">
    <property type="entry name" value="37S RIBOSOMAL PROTEIN S22"/>
    <property type="match status" value="1"/>
</dbReference>
<name>K8NZL6_9BRAD</name>
<dbReference type="HOGENOM" id="CLU_072591_0_0_5"/>
<dbReference type="Gene3D" id="3.40.50.150">
    <property type="entry name" value="Vaccinia Virus protein VP39"/>
    <property type="match status" value="1"/>
</dbReference>
<dbReference type="GO" id="GO:0008168">
    <property type="term" value="F:methyltransferase activity"/>
    <property type="evidence" value="ECO:0007669"/>
    <property type="project" value="InterPro"/>
</dbReference>
<sequence>MISPNLPSELLAALARKAEGLSRADAAQRADTISRTYRSGGGSGRIKTTADALAYALARMPGTYAAVAASLNALMECDPDFAPQSLLDVGAGPGTATWAASEAFASLDRFTLLDANTALRDLATELVTSQPRLETLRYYAGDARKALTDAPEVDLVVASYVVNELSESERAAFADALWAKTRDMLLVVEPGSPAGYSHILSLRDRLIAQGAHVFAPCPHDTACPLVAPDWCHFTQRLQRSRAHKHLKAAALPYEDEKFSYVVLSRKAPAQRPSRVLAQPLVTKIAVTAKICASDGIRTASVPHRNKAAYKRAKKWAWGDAIFPGSEISPE</sequence>
<dbReference type="PANTHER" id="PTHR13184:SF5">
    <property type="entry name" value="METHYLTRANSFERASE-LIKE PROTEIN 17, MITOCHONDRIAL"/>
    <property type="match status" value="1"/>
</dbReference>
<dbReference type="EMBL" id="AGWY01000015">
    <property type="protein sequence ID" value="EKS32855.1"/>
    <property type="molecule type" value="Genomic_DNA"/>
</dbReference>
<dbReference type="GO" id="GO:0051536">
    <property type="term" value="F:iron-sulfur cluster binding"/>
    <property type="evidence" value="ECO:0007669"/>
    <property type="project" value="UniProtKB-KW"/>
</dbReference>
<protein>
    <recommendedName>
        <fullName evidence="7">Ribosomal small subunit Rsm22</fullName>
    </recommendedName>
</protein>
<dbReference type="GO" id="GO:0006412">
    <property type="term" value="P:translation"/>
    <property type="evidence" value="ECO:0007669"/>
    <property type="project" value="InterPro"/>
</dbReference>
<dbReference type="InterPro" id="IPR015324">
    <property type="entry name" value="Ribosomal_Rsm22-like"/>
</dbReference>
<dbReference type="GO" id="GO:0015935">
    <property type="term" value="C:small ribosomal subunit"/>
    <property type="evidence" value="ECO:0007669"/>
    <property type="project" value="TreeGrafter"/>
</dbReference>
<dbReference type="OrthoDB" id="9799639at2"/>
<evidence type="ECO:0008006" key="7">
    <source>
        <dbReference type="Google" id="ProtNLM"/>
    </source>
</evidence>
<dbReference type="Pfam" id="PF09243">
    <property type="entry name" value="Rsm22"/>
    <property type="match status" value="1"/>
</dbReference>
<dbReference type="Proteomes" id="UP000001095">
    <property type="component" value="Unassembled WGS sequence"/>
</dbReference>